<evidence type="ECO:0000313" key="4">
    <source>
        <dbReference type="EMBL" id="MFC3181736.1"/>
    </source>
</evidence>
<comment type="caution">
    <text evidence="4">The sequence shown here is derived from an EMBL/GenBank/DDBJ whole genome shotgun (WGS) entry which is preliminary data.</text>
</comment>
<evidence type="ECO:0000256" key="1">
    <source>
        <dbReference type="ARBA" id="ARBA00022630"/>
    </source>
</evidence>
<dbReference type="PANTHER" id="PTHR11748">
    <property type="entry name" value="D-LACTATE DEHYDROGENASE"/>
    <property type="match status" value="1"/>
</dbReference>
<dbReference type="InterPro" id="IPR016169">
    <property type="entry name" value="FAD-bd_PCMH_sub2"/>
</dbReference>
<organism evidence="4 5">
    <name type="scientific">Cypionkella sinensis</name>
    <dbReference type="NCBI Taxonomy" id="1756043"/>
    <lineage>
        <taxon>Bacteria</taxon>
        <taxon>Pseudomonadati</taxon>
        <taxon>Pseudomonadota</taxon>
        <taxon>Alphaproteobacteria</taxon>
        <taxon>Rhodobacterales</taxon>
        <taxon>Paracoccaceae</taxon>
        <taxon>Cypionkella</taxon>
    </lineage>
</organism>
<evidence type="ECO:0000313" key="5">
    <source>
        <dbReference type="Proteomes" id="UP001595547"/>
    </source>
</evidence>
<keyword evidence="2" id="KW-0274">FAD</keyword>
<accession>A0ABV7J293</accession>
<proteinExistence type="predicted"/>
<dbReference type="Gene3D" id="3.30.465.10">
    <property type="match status" value="1"/>
</dbReference>
<dbReference type="Proteomes" id="UP001595547">
    <property type="component" value="Unassembled WGS sequence"/>
</dbReference>
<dbReference type="Pfam" id="PF01565">
    <property type="entry name" value="FAD_binding_4"/>
    <property type="match status" value="1"/>
</dbReference>
<name>A0ABV7J293_9RHOB</name>
<dbReference type="RefSeq" id="WP_380073325.1">
    <property type="nucleotide sequence ID" value="NZ_JBHRTO010000001.1"/>
</dbReference>
<sequence>MRPSSEVELSEIIQGAQAVQIRGGGTRGLGRAVGEILDTSGLSGVELYEPGALTLVARAGTALAEIEALLASERQRLAFEVPDLRAVLGRTGASTIGGVVAANASGPRRVQVGACRDALLGVRFVDGRGDVIKNGGRVMKNVTGYDLVKLLAGSQGALGVLSEVSFKVQAVPEAEVTLVAERSLPQGLADLRAALGSPYDISGAAWVAGRAMIRVEGMAGSVAYRAGKLRDLLGFEAALADWTAVRDVAAFAGRPGAVWRLSVKPTAAADLVQALDLEAVCDWGGGLIWLLEPTGQADVRTAVAGVGHATLIRPLPGMTATAFPPEPPAVAALTAGLRAQFDPRGIFNPGMMA</sequence>
<evidence type="ECO:0000259" key="3">
    <source>
        <dbReference type="PROSITE" id="PS51387"/>
    </source>
</evidence>
<dbReference type="EMBL" id="JBHRTO010000001">
    <property type="protein sequence ID" value="MFC3181736.1"/>
    <property type="molecule type" value="Genomic_DNA"/>
</dbReference>
<dbReference type="InterPro" id="IPR016164">
    <property type="entry name" value="FAD-linked_Oxase-like_C"/>
</dbReference>
<dbReference type="SUPFAM" id="SSF56176">
    <property type="entry name" value="FAD-binding/transporter-associated domain-like"/>
    <property type="match status" value="1"/>
</dbReference>
<dbReference type="PROSITE" id="PS51387">
    <property type="entry name" value="FAD_PCMH"/>
    <property type="match status" value="1"/>
</dbReference>
<protein>
    <submittedName>
        <fullName evidence="4">FAD-binding protein</fullName>
    </submittedName>
</protein>
<dbReference type="InterPro" id="IPR006094">
    <property type="entry name" value="Oxid_FAD_bind_N"/>
</dbReference>
<keyword evidence="1" id="KW-0285">Flavoprotein</keyword>
<gene>
    <name evidence="4" type="ORF">ACFOGH_12100</name>
</gene>
<dbReference type="PANTHER" id="PTHR11748:SF103">
    <property type="entry name" value="GLYCOLATE OXIDASE SUBUNIT GLCE"/>
    <property type="match status" value="1"/>
</dbReference>
<reference evidence="5" key="1">
    <citation type="journal article" date="2019" name="Int. J. Syst. Evol. Microbiol.">
        <title>The Global Catalogue of Microorganisms (GCM) 10K type strain sequencing project: providing services to taxonomists for standard genome sequencing and annotation.</title>
        <authorList>
            <consortium name="The Broad Institute Genomics Platform"/>
            <consortium name="The Broad Institute Genome Sequencing Center for Infectious Disease"/>
            <person name="Wu L."/>
            <person name="Ma J."/>
        </authorList>
    </citation>
    <scope>NUCLEOTIDE SEQUENCE [LARGE SCALE GENOMIC DNA]</scope>
    <source>
        <strain evidence="5">KCTC 52039</strain>
    </source>
</reference>
<feature type="domain" description="FAD-binding PCMH-type" evidence="3">
    <location>
        <begin position="1"/>
        <end position="171"/>
    </location>
</feature>
<dbReference type="InterPro" id="IPR036318">
    <property type="entry name" value="FAD-bd_PCMH-like_sf"/>
</dbReference>
<dbReference type="SUPFAM" id="SSF55103">
    <property type="entry name" value="FAD-linked oxidases, C-terminal domain"/>
    <property type="match status" value="1"/>
</dbReference>
<evidence type="ECO:0000256" key="2">
    <source>
        <dbReference type="ARBA" id="ARBA00022827"/>
    </source>
</evidence>
<keyword evidence="5" id="KW-1185">Reference proteome</keyword>
<dbReference type="InterPro" id="IPR016166">
    <property type="entry name" value="FAD-bd_PCMH"/>
</dbReference>